<evidence type="ECO:0008006" key="4">
    <source>
        <dbReference type="Google" id="ProtNLM"/>
    </source>
</evidence>
<protein>
    <recommendedName>
        <fullName evidence="4">Lipoprotein</fullName>
    </recommendedName>
</protein>
<comment type="caution">
    <text evidence="2">The sequence shown here is derived from an EMBL/GenBank/DDBJ whole genome shotgun (WGS) entry which is preliminary data.</text>
</comment>
<sequence>MTPVRLAKLSFILTLCLIMQACSAVYMTSALEDNVRQTGTHTCRGNAGDYFLPKAELEFLIKKVPTTGDGFRYEMKSETDSANDGPAVVFVADGKQEHCLEFLANPLYSDVIRVQRDGGLLQSIYSNVADQSKEIVQKAVDGIATLAASRASMASRDFGPTSNTVDVMQMQFDPFDSALLTEVNKSLELKGYCITLDPTNDPYVPGWMRNQCSAGQTFDLSTSKGNAEEYFSTAGYSSGDGRFGILYRPVLSHTLVVYKRDDPTSSTAWRIWQRRIVEMPNRAPVFSLEVSRGLLTTRKTEINFNKGMLASVKIDKQSEVKAVSEVFVYIAEAIVQIPAKALILSKTEAQNQADLIRVNQQLLLTYKQLKDAQEEQANLNSGLNPDGTPRSNVVRSALTTSSLGACIRYAELSNLDDPGAYCQAQATQQ</sequence>
<proteinExistence type="predicted"/>
<accession>A0A7Z0E0Z3</accession>
<name>A0A7Z0E0Z3_RHILE</name>
<feature type="chain" id="PRO_5031534328" description="Lipoprotein" evidence="1">
    <location>
        <begin position="25"/>
        <end position="429"/>
    </location>
</feature>
<evidence type="ECO:0000256" key="1">
    <source>
        <dbReference type="SAM" id="SignalP"/>
    </source>
</evidence>
<dbReference type="Proteomes" id="UP000535276">
    <property type="component" value="Unassembled WGS sequence"/>
</dbReference>
<evidence type="ECO:0000313" key="2">
    <source>
        <dbReference type="EMBL" id="NYJ13035.1"/>
    </source>
</evidence>
<dbReference type="RefSeq" id="WP_179612367.1">
    <property type="nucleotide sequence ID" value="NZ_JACBZV010000007.1"/>
</dbReference>
<dbReference type="EMBL" id="JACBZV010000007">
    <property type="protein sequence ID" value="NYJ13035.1"/>
    <property type="molecule type" value="Genomic_DNA"/>
</dbReference>
<dbReference type="PROSITE" id="PS51257">
    <property type="entry name" value="PROKAR_LIPOPROTEIN"/>
    <property type="match status" value="1"/>
</dbReference>
<keyword evidence="1" id="KW-0732">Signal</keyword>
<reference evidence="2 3" key="1">
    <citation type="submission" date="2020-07" db="EMBL/GenBank/DDBJ databases">
        <title>Genomic Encyclopedia of Type Strains, Phase IV (KMG-V): Genome sequencing to study the core and pangenomes of soil and plant-associated prokaryotes.</title>
        <authorList>
            <person name="Whitman W."/>
        </authorList>
    </citation>
    <scope>NUCLEOTIDE SEQUENCE [LARGE SCALE GENOMIC DNA]</scope>
    <source>
        <strain evidence="2 3">SEMIA 4052</strain>
    </source>
</reference>
<evidence type="ECO:0000313" key="3">
    <source>
        <dbReference type="Proteomes" id="UP000535276"/>
    </source>
</evidence>
<organism evidence="2 3">
    <name type="scientific">Rhizobium leguminosarum</name>
    <dbReference type="NCBI Taxonomy" id="384"/>
    <lineage>
        <taxon>Bacteria</taxon>
        <taxon>Pseudomonadati</taxon>
        <taxon>Pseudomonadota</taxon>
        <taxon>Alphaproteobacteria</taxon>
        <taxon>Hyphomicrobiales</taxon>
        <taxon>Rhizobiaceae</taxon>
        <taxon>Rhizobium/Agrobacterium group</taxon>
        <taxon>Rhizobium</taxon>
    </lineage>
</organism>
<dbReference type="AlphaFoldDB" id="A0A7Z0E0Z3"/>
<gene>
    <name evidence="2" type="ORF">GGI64_004116</name>
</gene>
<feature type="signal peptide" evidence="1">
    <location>
        <begin position="1"/>
        <end position="24"/>
    </location>
</feature>